<dbReference type="Gene3D" id="3.40.50.450">
    <property type="match status" value="1"/>
</dbReference>
<evidence type="ECO:0000313" key="2">
    <source>
        <dbReference type="EMBL" id="MBL1115310.1"/>
    </source>
</evidence>
<organism evidence="2 3">
    <name type="scientific">Streptomyces endocoffeicus</name>
    <dbReference type="NCBI Taxonomy" id="2898945"/>
    <lineage>
        <taxon>Bacteria</taxon>
        <taxon>Bacillati</taxon>
        <taxon>Actinomycetota</taxon>
        <taxon>Actinomycetes</taxon>
        <taxon>Kitasatosporales</taxon>
        <taxon>Streptomycetaceae</taxon>
        <taxon>Streptomyces</taxon>
    </lineage>
</organism>
<feature type="region of interest" description="Disordered" evidence="1">
    <location>
        <begin position="1"/>
        <end position="44"/>
    </location>
</feature>
<dbReference type="EMBL" id="JAERRG010000009">
    <property type="protein sequence ID" value="MBL1115310.1"/>
    <property type="molecule type" value="Genomic_DNA"/>
</dbReference>
<evidence type="ECO:0000313" key="3">
    <source>
        <dbReference type="Proteomes" id="UP000621510"/>
    </source>
</evidence>
<evidence type="ECO:0000256" key="1">
    <source>
        <dbReference type="SAM" id="MobiDB-lite"/>
    </source>
</evidence>
<accession>A0ABS1PS99</accession>
<protein>
    <submittedName>
        <fullName evidence="2">Nucleoside 2-deoxyribosyltransferase domain-containing protein</fullName>
    </submittedName>
</protein>
<comment type="caution">
    <text evidence="2">The sequence shown here is derived from an EMBL/GenBank/DDBJ whole genome shotgun (WGS) entry which is preliminary data.</text>
</comment>
<gene>
    <name evidence="2" type="ORF">JK364_23350</name>
</gene>
<dbReference type="Proteomes" id="UP000621510">
    <property type="component" value="Unassembled WGS sequence"/>
</dbReference>
<dbReference type="Pfam" id="PF15891">
    <property type="entry name" value="Nuc_deoxyri_tr2"/>
    <property type="match status" value="1"/>
</dbReference>
<dbReference type="InterPro" id="IPR039470">
    <property type="entry name" value="Nuc_deoxyri_tr2"/>
</dbReference>
<name>A0ABS1PS99_9ACTN</name>
<dbReference type="RefSeq" id="WP_201853104.1">
    <property type="nucleotide sequence ID" value="NZ_JAERRG010000009.1"/>
</dbReference>
<proteinExistence type="predicted"/>
<keyword evidence="3" id="KW-1185">Reference proteome</keyword>
<sequence>MASRRNPAPRVSHPTRSGPRVGSARRPGTGGPAGVSNHLRRRPLASHHRRPDFCLFLAGGITDCPDWQKTATAALEDLDVTVFNPRRSSFPKHDLNAEAAQVGWEYQHLRRADLMMFWFPESPTSHQPIALYELGMAAGQDADLVVGADAGYVRRTNMVAQLSHAREGLHVHSTLADTIEACRTAIRASR</sequence>
<reference evidence="2 3" key="1">
    <citation type="submission" date="2021-01" db="EMBL/GenBank/DDBJ databases">
        <title>WGS of actinomycetes isolated from Thailand.</title>
        <authorList>
            <person name="Thawai C."/>
        </authorList>
    </citation>
    <scope>NUCLEOTIDE SEQUENCE [LARGE SCALE GENOMIC DNA]</scope>
    <source>
        <strain evidence="2 3">CA3R110</strain>
    </source>
</reference>